<name>A0A7X9FR54_9DELT</name>
<dbReference type="EMBL" id="JAAZON010000276">
    <property type="protein sequence ID" value="NMC62780.1"/>
    <property type="molecule type" value="Genomic_DNA"/>
</dbReference>
<evidence type="ECO:0000313" key="1">
    <source>
        <dbReference type="EMBL" id="NMC62780.1"/>
    </source>
</evidence>
<proteinExistence type="predicted"/>
<dbReference type="PANTHER" id="PTHR33803:SF3">
    <property type="entry name" value="BLL1974 PROTEIN"/>
    <property type="match status" value="1"/>
</dbReference>
<gene>
    <name evidence="1" type="ORF">GYA55_06375</name>
</gene>
<dbReference type="Proteomes" id="UP000524246">
    <property type="component" value="Unassembled WGS sequence"/>
</dbReference>
<dbReference type="AlphaFoldDB" id="A0A7X9FR54"/>
<organism evidence="1 2">
    <name type="scientific">SAR324 cluster bacterium</name>
    <dbReference type="NCBI Taxonomy" id="2024889"/>
    <lineage>
        <taxon>Bacteria</taxon>
        <taxon>Deltaproteobacteria</taxon>
        <taxon>SAR324 cluster</taxon>
    </lineage>
</organism>
<reference evidence="1 2" key="1">
    <citation type="journal article" date="2020" name="Biotechnol. Biofuels">
        <title>New insights from the biogas microbiome by comprehensive genome-resolved metagenomics of nearly 1600 species originating from multiple anaerobic digesters.</title>
        <authorList>
            <person name="Campanaro S."/>
            <person name="Treu L."/>
            <person name="Rodriguez-R L.M."/>
            <person name="Kovalovszki A."/>
            <person name="Ziels R.M."/>
            <person name="Maus I."/>
            <person name="Zhu X."/>
            <person name="Kougias P.G."/>
            <person name="Basile A."/>
            <person name="Luo G."/>
            <person name="Schluter A."/>
            <person name="Konstantinidis K.T."/>
            <person name="Angelidaki I."/>
        </authorList>
    </citation>
    <scope>NUCLEOTIDE SEQUENCE [LARGE SCALE GENOMIC DNA]</scope>
    <source>
        <strain evidence="1">AS27yjCOA_65</strain>
    </source>
</reference>
<accession>A0A7X9FR54</accession>
<evidence type="ECO:0000313" key="2">
    <source>
        <dbReference type="Proteomes" id="UP000524246"/>
    </source>
</evidence>
<evidence type="ECO:0008006" key="3">
    <source>
        <dbReference type="Google" id="ProtNLM"/>
    </source>
</evidence>
<dbReference type="PANTHER" id="PTHR33803">
    <property type="entry name" value="IS1478 TRANSPOSASE"/>
    <property type="match status" value="1"/>
</dbReference>
<comment type="caution">
    <text evidence="1">The sequence shown here is derived from an EMBL/GenBank/DDBJ whole genome shotgun (WGS) entry which is preliminary data.</text>
</comment>
<sequence>MTLSRCLLNFAEGLAPKFYRLHEPHIEATAQGKMHKRFEYGVKVLVVVTRKLGFVLGCKAIHENPCGGHTLEATPKDIEKRVDARLWASVGADLGYRGHGIEELRHRVFHPRLKRHSSLQRLLIRVRSRIEANISLIKRYFRMRNNYLKGILGDCMNALFSDAISDLAILLCASG</sequence>
<protein>
    <recommendedName>
        <fullName evidence="3">Transposase DDE domain-containing protein</fullName>
    </recommendedName>
</protein>